<dbReference type="InterPro" id="IPR002686">
    <property type="entry name" value="Transposase_17"/>
</dbReference>
<dbReference type="Gene3D" id="3.30.70.1290">
    <property type="entry name" value="Transposase IS200-like"/>
    <property type="match status" value="1"/>
</dbReference>
<evidence type="ECO:0000313" key="4">
    <source>
        <dbReference type="Proteomes" id="UP000264002"/>
    </source>
</evidence>
<dbReference type="SMART" id="SM01321">
    <property type="entry name" value="Y1_Tnp"/>
    <property type="match status" value="1"/>
</dbReference>
<gene>
    <name evidence="3" type="ORF">DYP60_13550</name>
</gene>
<accession>A0A372MEQ2</accession>
<dbReference type="SUPFAM" id="SSF143422">
    <property type="entry name" value="Transposase IS200-like"/>
    <property type="match status" value="1"/>
</dbReference>
<comment type="caution">
    <text evidence="3">The sequence shown here is derived from an EMBL/GenBank/DDBJ whole genome shotgun (WGS) entry which is preliminary data.</text>
</comment>
<dbReference type="PANTHER" id="PTHR34322">
    <property type="entry name" value="TRANSPOSASE, Y1_TNP DOMAIN-CONTAINING"/>
    <property type="match status" value="1"/>
</dbReference>
<evidence type="ECO:0000313" key="3">
    <source>
        <dbReference type="EMBL" id="RFU93680.1"/>
    </source>
</evidence>
<reference evidence="4" key="1">
    <citation type="submission" date="2018-08" db="EMBL/GenBank/DDBJ databases">
        <authorList>
            <person name="Grouzdev D.S."/>
            <person name="Krutkina M.S."/>
        </authorList>
    </citation>
    <scope>NUCLEOTIDE SEQUENCE [LARGE SCALE GENOMIC DNA]</scope>
    <source>
        <strain evidence="4">4-11</strain>
    </source>
</reference>
<feature type="region of interest" description="Disordered" evidence="1">
    <location>
        <begin position="1"/>
        <end position="23"/>
    </location>
</feature>
<evidence type="ECO:0000259" key="2">
    <source>
        <dbReference type="SMART" id="SM01321"/>
    </source>
</evidence>
<protein>
    <recommendedName>
        <fullName evidence="2">Transposase IS200-like domain-containing protein</fullName>
    </recommendedName>
</protein>
<dbReference type="Pfam" id="PF01797">
    <property type="entry name" value="Y1_Tnp"/>
    <property type="match status" value="1"/>
</dbReference>
<dbReference type="GO" id="GO:0003677">
    <property type="term" value="F:DNA binding"/>
    <property type="evidence" value="ECO:0007669"/>
    <property type="project" value="InterPro"/>
</dbReference>
<dbReference type="EMBL" id="QUWK01000024">
    <property type="protein sequence ID" value="RFU93680.1"/>
    <property type="molecule type" value="Genomic_DNA"/>
</dbReference>
<proteinExistence type="predicted"/>
<sequence>MAGGTWWEDSNPMPRRKRNDTPGTIHHVIQRGNNKNYIYENTRDKREFLSLLSTALTTHDALLLQFVLMDNHYHLLIKIGSEPLSSIIWFLNRNYSLYYNQRYNRTGTIYGDRYKSYLVTETHKLFSIVRYIVQNPVKAGLAATPSAYRWSGHTEVCTGDTSIIARTTLLSYFSPDPSLALQRYRECTEHENWTPQVGFATIVDKREETRERLSCLLDRILAEKNLENLRVMIVSGAKSPLSREIRNLFVHSAVTDGHALRDIASFLHVSHETVRRISNQGR</sequence>
<dbReference type="InterPro" id="IPR036515">
    <property type="entry name" value="Transposase_17_sf"/>
</dbReference>
<dbReference type="GO" id="GO:0006313">
    <property type="term" value="P:DNA transposition"/>
    <property type="evidence" value="ECO:0007669"/>
    <property type="project" value="InterPro"/>
</dbReference>
<organism evidence="3 4">
    <name type="scientific">Sphaerochaeta halotolerans</name>
    <dbReference type="NCBI Taxonomy" id="2293840"/>
    <lineage>
        <taxon>Bacteria</taxon>
        <taxon>Pseudomonadati</taxon>
        <taxon>Spirochaetota</taxon>
        <taxon>Spirochaetia</taxon>
        <taxon>Spirochaetales</taxon>
        <taxon>Sphaerochaetaceae</taxon>
        <taxon>Sphaerochaeta</taxon>
    </lineage>
</organism>
<dbReference type="Proteomes" id="UP000264002">
    <property type="component" value="Unassembled WGS sequence"/>
</dbReference>
<reference evidence="3 4" key="2">
    <citation type="submission" date="2018-09" db="EMBL/GenBank/DDBJ databases">
        <title>Genome of Sphaerochaeta halotolerans strain 4-11.</title>
        <authorList>
            <person name="Nazina T.N."/>
            <person name="Sokolova D.S."/>
        </authorList>
    </citation>
    <scope>NUCLEOTIDE SEQUENCE [LARGE SCALE GENOMIC DNA]</scope>
    <source>
        <strain evidence="3 4">4-11</strain>
    </source>
</reference>
<dbReference type="PANTHER" id="PTHR34322:SF2">
    <property type="entry name" value="TRANSPOSASE IS200-LIKE DOMAIN-CONTAINING PROTEIN"/>
    <property type="match status" value="1"/>
</dbReference>
<name>A0A372MEQ2_9SPIR</name>
<feature type="domain" description="Transposase IS200-like" evidence="2">
    <location>
        <begin position="21"/>
        <end position="135"/>
    </location>
</feature>
<keyword evidence="4" id="KW-1185">Reference proteome</keyword>
<evidence type="ECO:0000256" key="1">
    <source>
        <dbReference type="SAM" id="MobiDB-lite"/>
    </source>
</evidence>
<dbReference type="GO" id="GO:0004803">
    <property type="term" value="F:transposase activity"/>
    <property type="evidence" value="ECO:0007669"/>
    <property type="project" value="InterPro"/>
</dbReference>
<dbReference type="AlphaFoldDB" id="A0A372MEQ2"/>